<dbReference type="OrthoDB" id="5084101at2"/>
<dbReference type="EMBL" id="LT629755">
    <property type="protein sequence ID" value="SDT35023.1"/>
    <property type="molecule type" value="Genomic_DNA"/>
</dbReference>
<evidence type="ECO:0000313" key="5">
    <source>
        <dbReference type="Proteomes" id="UP000199482"/>
    </source>
</evidence>
<evidence type="ECO:0000313" key="3">
    <source>
        <dbReference type="EMBL" id="MCP2367170.1"/>
    </source>
</evidence>
<evidence type="ECO:0000313" key="4">
    <source>
        <dbReference type="EMBL" id="SDT35023.1"/>
    </source>
</evidence>
<proteinExistence type="predicted"/>
<feature type="transmembrane region" description="Helical" evidence="2">
    <location>
        <begin position="107"/>
        <end position="127"/>
    </location>
</feature>
<reference evidence="3" key="3">
    <citation type="submission" date="2022-06" db="EMBL/GenBank/DDBJ databases">
        <title>Genomic Encyclopedia of Type Strains, Phase III (KMG-III): the genomes of soil and plant-associated and newly described type strains.</title>
        <authorList>
            <person name="Whitman W."/>
        </authorList>
    </citation>
    <scope>NUCLEOTIDE SEQUENCE</scope>
    <source>
        <strain evidence="3">CPCC 202695</strain>
    </source>
</reference>
<accession>A0A1H1ZMZ7</accession>
<keyword evidence="6" id="KW-1185">Reference proteome</keyword>
<organism evidence="4 5">
    <name type="scientific">Agromyces flavus</name>
    <dbReference type="NCBI Taxonomy" id="589382"/>
    <lineage>
        <taxon>Bacteria</taxon>
        <taxon>Bacillati</taxon>
        <taxon>Actinomycetota</taxon>
        <taxon>Actinomycetes</taxon>
        <taxon>Micrococcales</taxon>
        <taxon>Microbacteriaceae</taxon>
        <taxon>Agromyces</taxon>
    </lineage>
</organism>
<keyword evidence="2" id="KW-0812">Transmembrane</keyword>
<dbReference type="AlphaFoldDB" id="A0A1H1ZMZ7"/>
<protein>
    <submittedName>
        <fullName evidence="4">Uncharacterized protein</fullName>
    </submittedName>
</protein>
<feature type="transmembrane region" description="Helical" evidence="2">
    <location>
        <begin position="78"/>
        <end position="101"/>
    </location>
</feature>
<dbReference type="Proteomes" id="UP000199482">
    <property type="component" value="Chromosome I"/>
</dbReference>
<feature type="transmembrane region" description="Helical" evidence="2">
    <location>
        <begin position="134"/>
        <end position="157"/>
    </location>
</feature>
<sequence>MPGTDDHDEQLGPGDEESRDPSVQPDAEQRNAEEGWVPPAPQPGSVPGGGATPAAPFQPGARPAPGAPAPGLSTGAGIGIGSGIGCGAVAIAFVLGVLLAAGQATGSGLTLAIVCAVPLLVGIGLLFSRRTRSVGIGVLIVASAAWIVLIGPCVGVLGF</sequence>
<dbReference type="RefSeq" id="WP_092674741.1">
    <property type="nucleotide sequence ID" value="NZ_BMDN01000002.1"/>
</dbReference>
<name>A0A1H1ZMZ7_9MICO</name>
<dbReference type="EMBL" id="SODL02000002">
    <property type="protein sequence ID" value="MCP2367170.1"/>
    <property type="molecule type" value="Genomic_DNA"/>
</dbReference>
<feature type="region of interest" description="Disordered" evidence="1">
    <location>
        <begin position="1"/>
        <end position="71"/>
    </location>
</feature>
<evidence type="ECO:0000256" key="1">
    <source>
        <dbReference type="SAM" id="MobiDB-lite"/>
    </source>
</evidence>
<keyword evidence="2" id="KW-0472">Membrane</keyword>
<gene>
    <name evidence="3" type="ORF">BCL57_001324</name>
    <name evidence="4" type="ORF">SAMN04489721_3249</name>
</gene>
<dbReference type="STRING" id="589382.SAMN04489721_3249"/>
<keyword evidence="2" id="KW-1133">Transmembrane helix</keyword>
<feature type="compositionally biased region" description="Low complexity" evidence="1">
    <location>
        <begin position="53"/>
        <end position="71"/>
    </location>
</feature>
<evidence type="ECO:0000313" key="6">
    <source>
        <dbReference type="Proteomes" id="UP000893823"/>
    </source>
</evidence>
<reference evidence="5" key="2">
    <citation type="submission" date="2016-10" db="EMBL/GenBank/DDBJ databases">
        <authorList>
            <person name="Varghese N."/>
            <person name="Submissions S."/>
        </authorList>
    </citation>
    <scope>NUCLEOTIDE SEQUENCE [LARGE SCALE GENOMIC DNA]</scope>
    <source>
        <strain evidence="5">CPCC 202695</strain>
    </source>
</reference>
<evidence type="ECO:0000256" key="2">
    <source>
        <dbReference type="SAM" id="Phobius"/>
    </source>
</evidence>
<reference evidence="4" key="1">
    <citation type="submission" date="2016-10" db="EMBL/GenBank/DDBJ databases">
        <authorList>
            <person name="de Groot N.N."/>
        </authorList>
    </citation>
    <scope>NUCLEOTIDE SEQUENCE [LARGE SCALE GENOMIC DNA]</scope>
    <source>
        <strain evidence="4">CPCC 202695</strain>
    </source>
</reference>
<dbReference type="Proteomes" id="UP000893823">
    <property type="component" value="Unassembled WGS sequence"/>
</dbReference>